<gene>
    <name evidence="2" type="ORF">DRP44_05180</name>
</gene>
<dbReference type="EMBL" id="QNBC01000063">
    <property type="protein sequence ID" value="RKX65947.1"/>
    <property type="molecule type" value="Genomic_DNA"/>
</dbReference>
<keyword evidence="2" id="KW-0436">Ligase</keyword>
<dbReference type="AlphaFoldDB" id="A0A660S923"/>
<organism evidence="2 3">
    <name type="scientific">candidate division TA06 bacterium</name>
    <dbReference type="NCBI Taxonomy" id="2250710"/>
    <lineage>
        <taxon>Bacteria</taxon>
        <taxon>Bacteria division TA06</taxon>
    </lineage>
</organism>
<dbReference type="Proteomes" id="UP000282321">
    <property type="component" value="Unassembled WGS sequence"/>
</dbReference>
<dbReference type="Gene3D" id="3.40.50.12780">
    <property type="entry name" value="N-terminal domain of ligase-like"/>
    <property type="match status" value="2"/>
</dbReference>
<evidence type="ECO:0000313" key="2">
    <source>
        <dbReference type="EMBL" id="RKX65947.1"/>
    </source>
</evidence>
<dbReference type="PROSITE" id="PS00455">
    <property type="entry name" value="AMP_BINDING"/>
    <property type="match status" value="1"/>
</dbReference>
<evidence type="ECO:0000259" key="1">
    <source>
        <dbReference type="Pfam" id="PF00501"/>
    </source>
</evidence>
<dbReference type="InterPro" id="IPR020845">
    <property type="entry name" value="AMP-binding_CS"/>
</dbReference>
<dbReference type="InterPro" id="IPR042099">
    <property type="entry name" value="ANL_N_sf"/>
</dbReference>
<comment type="caution">
    <text evidence="2">The sequence shown here is derived from an EMBL/GenBank/DDBJ whole genome shotgun (WGS) entry which is preliminary data.</text>
</comment>
<dbReference type="PANTHER" id="PTHR43813">
    <property type="entry name" value="ACYL-ACTIVATING ENZYME 16, CHLOROPLASTIC-RELATED"/>
    <property type="match status" value="1"/>
</dbReference>
<dbReference type="GO" id="GO:0016874">
    <property type="term" value="F:ligase activity"/>
    <property type="evidence" value="ECO:0007669"/>
    <property type="project" value="UniProtKB-KW"/>
</dbReference>
<name>A0A660S923_UNCT6</name>
<evidence type="ECO:0000313" key="3">
    <source>
        <dbReference type="Proteomes" id="UP000282321"/>
    </source>
</evidence>
<dbReference type="SUPFAM" id="SSF56801">
    <property type="entry name" value="Acetyl-CoA synthetase-like"/>
    <property type="match status" value="1"/>
</dbReference>
<dbReference type="Pfam" id="PF00501">
    <property type="entry name" value="AMP-binding"/>
    <property type="match status" value="1"/>
</dbReference>
<accession>A0A660S923</accession>
<dbReference type="PANTHER" id="PTHR43813:SF1">
    <property type="entry name" value="ACYL-ACTIVATING ENZYME 16, CHLOROPLASTIC-RELATED"/>
    <property type="match status" value="1"/>
</dbReference>
<dbReference type="Pfam" id="PF23562">
    <property type="entry name" value="AMP-binding_C_3"/>
    <property type="match status" value="1"/>
</dbReference>
<feature type="domain" description="AMP-dependent synthetase/ligase" evidence="1">
    <location>
        <begin position="27"/>
        <end position="445"/>
    </location>
</feature>
<reference evidence="2 3" key="1">
    <citation type="submission" date="2018-06" db="EMBL/GenBank/DDBJ databases">
        <title>Extensive metabolic versatility and redundancy in microbially diverse, dynamic hydrothermal sediments.</title>
        <authorList>
            <person name="Dombrowski N."/>
            <person name="Teske A."/>
            <person name="Baker B.J."/>
        </authorList>
    </citation>
    <scope>NUCLEOTIDE SEQUENCE [LARGE SCALE GENOMIC DNA]</scope>
    <source>
        <strain evidence="2">B35_G9</strain>
    </source>
</reference>
<dbReference type="InterPro" id="IPR052987">
    <property type="entry name" value="Chloroplast_AMP-bd_Enzymes"/>
</dbReference>
<dbReference type="InterPro" id="IPR000873">
    <property type="entry name" value="AMP-dep_synth/lig_dom"/>
</dbReference>
<protein>
    <submittedName>
        <fullName evidence="2">Long-chain fatty acid--CoA ligase</fullName>
    </submittedName>
</protein>
<sequence length="614" mass="69800">MKSVYEVLEAAGNRYSGNYSHKYRINGHFSKITYAELFEAVRYFRQGLHLIGVKQYDHVALFSDNRVEWIIADLAILSLGAVDVPRGTDSTKKELLYIAKHSDSRFVILENCKLLKKLSPDLFKVIAKKRIITIEKCEGFLSFDDIIEKGKSVRGVGQVGKVNIKTDDLATIIYTSGTTGWPKGVMLTHGNLLHNIRAITPLLKIRDGSKEKTLSILPVWHVYERTFEYCTFSRGALQVYTDIKHFVYDLEHEAPTLISCVPRIWIMVYRNIIDKVKKEKPLKKAIFFIMLNISLAFENSIRILFRRDTVIKPESFLKTLVKAQKALILVWLLLPFKLLAAEMFHPIRKKVARRLKAAFSGGGALPPYIDNFFNAIGINILEAYGLTETSPGISGRHIDHNVLHTVGPPFTETKVKILDEEGKPVPKGEKGILYVKGPQVMKGYYKNKKATEKVLDKDGWLNTGDLAIMTQRGELIIVGRAKDTIVLLSGENVEPTPIERKLMESDIISNVVVIGQDEKDLGALITLNEEYLRREIGDTIKDLENTVIGKKIKEELNKLINEESGFKPFEKIRHFKILPEGFKVGDELTETLKIKRSVIRKKYQSLIRDMFGKK</sequence>
<proteinExistence type="predicted"/>